<evidence type="ECO:0000313" key="14">
    <source>
        <dbReference type="Proteomes" id="UP000179233"/>
    </source>
</evidence>
<keyword evidence="4" id="KW-1003">Cell membrane</keyword>
<dbReference type="GO" id="GO:0005886">
    <property type="term" value="C:plasma membrane"/>
    <property type="evidence" value="ECO:0007669"/>
    <property type="project" value="UniProtKB-SubCell"/>
</dbReference>
<dbReference type="Proteomes" id="UP000179233">
    <property type="component" value="Unassembled WGS sequence"/>
</dbReference>
<dbReference type="InterPro" id="IPR003018">
    <property type="entry name" value="GAF"/>
</dbReference>
<dbReference type="InterPro" id="IPR036097">
    <property type="entry name" value="HisK_dim/P_sf"/>
</dbReference>
<dbReference type="SUPFAM" id="SSF55781">
    <property type="entry name" value="GAF domain-like"/>
    <property type="match status" value="1"/>
</dbReference>
<dbReference type="InterPro" id="IPR005467">
    <property type="entry name" value="His_kinase_dom"/>
</dbReference>
<keyword evidence="9" id="KW-0067">ATP-binding</keyword>
<dbReference type="PRINTS" id="PR00344">
    <property type="entry name" value="BCTRLSENSOR"/>
</dbReference>
<dbReference type="InterPro" id="IPR029016">
    <property type="entry name" value="GAF-like_dom_sf"/>
</dbReference>
<dbReference type="Gene3D" id="3.30.565.10">
    <property type="entry name" value="Histidine kinase-like ATPase, C-terminal domain"/>
    <property type="match status" value="1"/>
</dbReference>
<evidence type="ECO:0000256" key="2">
    <source>
        <dbReference type="ARBA" id="ARBA00004236"/>
    </source>
</evidence>
<dbReference type="EMBL" id="MHCJ01000003">
    <property type="protein sequence ID" value="OGY18806.1"/>
    <property type="molecule type" value="Genomic_DNA"/>
</dbReference>
<dbReference type="CDD" id="cd16922">
    <property type="entry name" value="HATPase_EvgS-ArcB-TorS-like"/>
    <property type="match status" value="1"/>
</dbReference>
<dbReference type="Pfam" id="PF01590">
    <property type="entry name" value="GAF"/>
    <property type="match status" value="1"/>
</dbReference>
<sequence>MTYQTTPQSKKTIEALWRLEKIILNSLDFNQVVREIVDSVLLELGYLQLGYEIVVLCLIDPKEHVLRRISISQTSKAQQALAESPVPFSDIVIPLSYTKNLLIQSVKQKSPQTTTSWADVLTPALPPDECIRIQALVGIKASLILPVLSRNKAIGALIFSMSKPLSRVTPDERDLIRSFSDIVGLAVQNASLYSQTERANLKLKRANRKLVHLDKLKDEFVFIATHELKNPVTAMRGYLSMVEGGVYGSTPPKLKKVLEQLNASNQQLVQLVNDLLQIARAEAKTIKIKTQPTDLSQSVTETLESLKPLADQKKLALVHDSTINIKVMADDSRLKEILNNLVSNAIKYSNRGTITVSHRLEDSTVTTQVSDRGVGISEADQKRLFTRFFRSEEKTVRDIPGTGLGLFIVKQIVEKMGGKIWFESQLGKGSTFSFSLPSA</sequence>
<accession>A0A1G1VTT0</accession>
<dbReference type="Pfam" id="PF00512">
    <property type="entry name" value="HisKA"/>
    <property type="match status" value="1"/>
</dbReference>
<evidence type="ECO:0000256" key="10">
    <source>
        <dbReference type="ARBA" id="ARBA00023012"/>
    </source>
</evidence>
<dbReference type="Gene3D" id="1.10.287.130">
    <property type="match status" value="1"/>
</dbReference>
<dbReference type="InterPro" id="IPR036890">
    <property type="entry name" value="HATPase_C_sf"/>
</dbReference>
<keyword evidence="10" id="KW-0902">Two-component regulatory system</keyword>
<dbReference type="SMART" id="SM00065">
    <property type="entry name" value="GAF"/>
    <property type="match status" value="1"/>
</dbReference>
<dbReference type="SMART" id="SM00387">
    <property type="entry name" value="HATPase_c"/>
    <property type="match status" value="1"/>
</dbReference>
<evidence type="ECO:0000313" key="13">
    <source>
        <dbReference type="EMBL" id="OGY18806.1"/>
    </source>
</evidence>
<dbReference type="FunFam" id="3.30.565.10:FF:000023">
    <property type="entry name" value="PAS domain-containing sensor histidine kinase"/>
    <property type="match status" value="1"/>
</dbReference>
<keyword evidence="8" id="KW-0418">Kinase</keyword>
<evidence type="ECO:0000256" key="7">
    <source>
        <dbReference type="ARBA" id="ARBA00022741"/>
    </source>
</evidence>
<evidence type="ECO:0000256" key="9">
    <source>
        <dbReference type="ARBA" id="ARBA00022840"/>
    </source>
</evidence>
<dbReference type="InterPro" id="IPR004358">
    <property type="entry name" value="Sig_transdc_His_kin-like_C"/>
</dbReference>
<keyword evidence="11" id="KW-0472">Membrane</keyword>
<dbReference type="GO" id="GO:0005524">
    <property type="term" value="F:ATP binding"/>
    <property type="evidence" value="ECO:0007669"/>
    <property type="project" value="UniProtKB-KW"/>
</dbReference>
<dbReference type="CDD" id="cd00082">
    <property type="entry name" value="HisKA"/>
    <property type="match status" value="1"/>
</dbReference>
<dbReference type="Pfam" id="PF02518">
    <property type="entry name" value="HATPase_c"/>
    <property type="match status" value="1"/>
</dbReference>
<proteinExistence type="predicted"/>
<comment type="subcellular location">
    <subcellularLocation>
        <location evidence="2">Cell membrane</location>
    </subcellularLocation>
</comment>
<dbReference type="SUPFAM" id="SSF55874">
    <property type="entry name" value="ATPase domain of HSP90 chaperone/DNA topoisomerase II/histidine kinase"/>
    <property type="match status" value="1"/>
</dbReference>
<dbReference type="InterPro" id="IPR003661">
    <property type="entry name" value="HisK_dim/P_dom"/>
</dbReference>
<evidence type="ECO:0000256" key="8">
    <source>
        <dbReference type="ARBA" id="ARBA00022777"/>
    </source>
</evidence>
<dbReference type="Gene3D" id="3.30.450.40">
    <property type="match status" value="1"/>
</dbReference>
<keyword evidence="7" id="KW-0547">Nucleotide-binding</keyword>
<dbReference type="InterPro" id="IPR003594">
    <property type="entry name" value="HATPase_dom"/>
</dbReference>
<evidence type="ECO:0000256" key="11">
    <source>
        <dbReference type="ARBA" id="ARBA00023136"/>
    </source>
</evidence>
<evidence type="ECO:0000256" key="3">
    <source>
        <dbReference type="ARBA" id="ARBA00012438"/>
    </source>
</evidence>
<comment type="caution">
    <text evidence="13">The sequence shown here is derived from an EMBL/GenBank/DDBJ whole genome shotgun (WGS) entry which is preliminary data.</text>
</comment>
<name>A0A1G1VTT0_9BACT</name>
<protein>
    <recommendedName>
        <fullName evidence="3">histidine kinase</fullName>
        <ecNumber evidence="3">2.7.13.3</ecNumber>
    </recommendedName>
</protein>
<comment type="catalytic activity">
    <reaction evidence="1">
        <text>ATP + protein L-histidine = ADP + protein N-phospho-L-histidine.</text>
        <dbReference type="EC" id="2.7.13.3"/>
    </reaction>
</comment>
<dbReference type="GO" id="GO:0009927">
    <property type="term" value="F:histidine phosphotransfer kinase activity"/>
    <property type="evidence" value="ECO:0007669"/>
    <property type="project" value="TreeGrafter"/>
</dbReference>
<organism evidence="13 14">
    <name type="scientific">Candidatus Chisholmbacteria bacterium RIFCSPHIGHO2_01_FULL_52_32</name>
    <dbReference type="NCBI Taxonomy" id="1797591"/>
    <lineage>
        <taxon>Bacteria</taxon>
        <taxon>Candidatus Chisholmiibacteriota</taxon>
    </lineage>
</organism>
<dbReference type="EC" id="2.7.13.3" evidence="3"/>
<evidence type="ECO:0000259" key="12">
    <source>
        <dbReference type="PROSITE" id="PS50109"/>
    </source>
</evidence>
<dbReference type="SUPFAM" id="SSF47384">
    <property type="entry name" value="Homodimeric domain of signal transducing histidine kinase"/>
    <property type="match status" value="1"/>
</dbReference>
<dbReference type="PANTHER" id="PTHR43047">
    <property type="entry name" value="TWO-COMPONENT HISTIDINE PROTEIN KINASE"/>
    <property type="match status" value="1"/>
</dbReference>
<dbReference type="SMART" id="SM00388">
    <property type="entry name" value="HisKA"/>
    <property type="match status" value="1"/>
</dbReference>
<keyword evidence="5" id="KW-0597">Phosphoprotein</keyword>
<dbReference type="AlphaFoldDB" id="A0A1G1VTT0"/>
<dbReference type="GO" id="GO:0000155">
    <property type="term" value="F:phosphorelay sensor kinase activity"/>
    <property type="evidence" value="ECO:0007669"/>
    <property type="project" value="InterPro"/>
</dbReference>
<keyword evidence="6" id="KW-0808">Transferase</keyword>
<evidence type="ECO:0000256" key="5">
    <source>
        <dbReference type="ARBA" id="ARBA00022553"/>
    </source>
</evidence>
<reference evidence="13 14" key="1">
    <citation type="journal article" date="2016" name="Nat. Commun.">
        <title>Thousands of microbial genomes shed light on interconnected biogeochemical processes in an aquifer system.</title>
        <authorList>
            <person name="Anantharaman K."/>
            <person name="Brown C.T."/>
            <person name="Hug L.A."/>
            <person name="Sharon I."/>
            <person name="Castelle C.J."/>
            <person name="Probst A.J."/>
            <person name="Thomas B.C."/>
            <person name="Singh A."/>
            <person name="Wilkins M.J."/>
            <person name="Karaoz U."/>
            <person name="Brodie E.L."/>
            <person name="Williams K.H."/>
            <person name="Hubbard S.S."/>
            <person name="Banfield J.F."/>
        </authorList>
    </citation>
    <scope>NUCLEOTIDE SEQUENCE [LARGE SCALE GENOMIC DNA]</scope>
</reference>
<evidence type="ECO:0000256" key="4">
    <source>
        <dbReference type="ARBA" id="ARBA00022475"/>
    </source>
</evidence>
<dbReference type="PROSITE" id="PS50109">
    <property type="entry name" value="HIS_KIN"/>
    <property type="match status" value="1"/>
</dbReference>
<evidence type="ECO:0000256" key="6">
    <source>
        <dbReference type="ARBA" id="ARBA00022679"/>
    </source>
</evidence>
<feature type="domain" description="Histidine kinase" evidence="12">
    <location>
        <begin position="223"/>
        <end position="439"/>
    </location>
</feature>
<gene>
    <name evidence="13" type="ORF">A2786_04910</name>
</gene>
<evidence type="ECO:0000256" key="1">
    <source>
        <dbReference type="ARBA" id="ARBA00000085"/>
    </source>
</evidence>
<dbReference type="PANTHER" id="PTHR43047:SF72">
    <property type="entry name" value="OSMOSENSING HISTIDINE PROTEIN KINASE SLN1"/>
    <property type="match status" value="1"/>
</dbReference>